<dbReference type="EMBL" id="CP121196">
    <property type="protein sequence ID" value="XBH15439.1"/>
    <property type="molecule type" value="Genomic_DNA"/>
</dbReference>
<evidence type="ECO:0000256" key="1">
    <source>
        <dbReference type="SAM" id="Coils"/>
    </source>
</evidence>
<proteinExistence type="predicted"/>
<organism evidence="2">
    <name type="scientific">Telmatobacter sp. DSM 110680</name>
    <dbReference type="NCBI Taxonomy" id="3036704"/>
    <lineage>
        <taxon>Bacteria</taxon>
        <taxon>Pseudomonadati</taxon>
        <taxon>Acidobacteriota</taxon>
        <taxon>Terriglobia</taxon>
        <taxon>Terriglobales</taxon>
        <taxon>Acidobacteriaceae</taxon>
        <taxon>Telmatobacter</taxon>
    </lineage>
</organism>
<dbReference type="AlphaFoldDB" id="A0AAU7DCA5"/>
<gene>
    <name evidence="2" type="ORF">P8935_12755</name>
</gene>
<evidence type="ECO:0000313" key="2">
    <source>
        <dbReference type="EMBL" id="XBH15439.1"/>
    </source>
</evidence>
<reference evidence="2" key="1">
    <citation type="submission" date="2023-03" db="EMBL/GenBank/DDBJ databases">
        <title>Edaphobacter sp.</title>
        <authorList>
            <person name="Huber K.J."/>
            <person name="Papendorf J."/>
            <person name="Pilke C."/>
            <person name="Bunk B."/>
            <person name="Sproeer C."/>
            <person name="Pester M."/>
        </authorList>
    </citation>
    <scope>NUCLEOTIDE SEQUENCE</scope>
    <source>
        <strain evidence="2">DSM 110680</strain>
    </source>
</reference>
<sequence>MERMLATPADAEIILKLYQLRTETLMREARAWMTGEFWPNTPEEFFAVAQNPADPHNAFFRQVVTYWEMGAAMVLHGAVSAELFVDCNAEGFFILAKFSHMLEAIREKMPTFMNKTSELVNRFTAAAARYEAVLKNVEARRRALTAK</sequence>
<dbReference type="Pfam" id="PF15956">
    <property type="entry name" value="DUF4760"/>
    <property type="match status" value="1"/>
</dbReference>
<keyword evidence="1" id="KW-0175">Coiled coil</keyword>
<dbReference type="RefSeq" id="WP_348260672.1">
    <property type="nucleotide sequence ID" value="NZ_CP121196.1"/>
</dbReference>
<dbReference type="InterPro" id="IPR031876">
    <property type="entry name" value="DUF4760"/>
</dbReference>
<name>A0AAU7DCA5_9BACT</name>
<feature type="coiled-coil region" evidence="1">
    <location>
        <begin position="120"/>
        <end position="147"/>
    </location>
</feature>
<accession>A0AAU7DCA5</accession>
<protein>
    <submittedName>
        <fullName evidence="2">Uncharacterized protein</fullName>
    </submittedName>
</protein>